<keyword evidence="2" id="KW-1185">Reference proteome</keyword>
<dbReference type="GeneID" id="130707238"/>
<gene>
    <name evidence="3" type="primary">LOC130707238</name>
</gene>
<feature type="compositionally biased region" description="Basic residues" evidence="1">
    <location>
        <begin position="56"/>
        <end position="65"/>
    </location>
</feature>
<evidence type="ECO:0000313" key="3">
    <source>
        <dbReference type="RefSeq" id="XP_057396566.1"/>
    </source>
</evidence>
<feature type="compositionally biased region" description="Polar residues" evidence="1">
    <location>
        <begin position="135"/>
        <end position="145"/>
    </location>
</feature>
<feature type="compositionally biased region" description="Low complexity" evidence="1">
    <location>
        <begin position="118"/>
        <end position="134"/>
    </location>
</feature>
<reference evidence="2" key="1">
    <citation type="submission" date="2025-05" db="UniProtKB">
        <authorList>
            <consortium name="RefSeq"/>
        </authorList>
    </citation>
    <scope>NUCLEOTIDE SEQUENCE [LARGE SCALE GENOMIC DNA]</scope>
</reference>
<evidence type="ECO:0000313" key="2">
    <source>
        <dbReference type="Proteomes" id="UP001652580"/>
    </source>
</evidence>
<feature type="region of interest" description="Disordered" evidence="1">
    <location>
        <begin position="1"/>
        <end position="145"/>
    </location>
</feature>
<organism evidence="2 3">
    <name type="scientific">Balaenoptera acutorostrata</name>
    <name type="common">Common minke whale</name>
    <name type="synonym">Balaena rostrata</name>
    <dbReference type="NCBI Taxonomy" id="9767"/>
    <lineage>
        <taxon>Eukaryota</taxon>
        <taxon>Metazoa</taxon>
        <taxon>Chordata</taxon>
        <taxon>Craniata</taxon>
        <taxon>Vertebrata</taxon>
        <taxon>Euteleostomi</taxon>
        <taxon>Mammalia</taxon>
        <taxon>Eutheria</taxon>
        <taxon>Laurasiatheria</taxon>
        <taxon>Artiodactyla</taxon>
        <taxon>Whippomorpha</taxon>
        <taxon>Cetacea</taxon>
        <taxon>Mysticeti</taxon>
        <taxon>Balaenopteridae</taxon>
        <taxon>Balaenoptera</taxon>
    </lineage>
</organism>
<dbReference type="Proteomes" id="UP001652580">
    <property type="component" value="Chromosome 2"/>
</dbReference>
<reference evidence="3" key="2">
    <citation type="submission" date="2025-08" db="UniProtKB">
        <authorList>
            <consortium name="RefSeq"/>
        </authorList>
    </citation>
    <scope>IDENTIFICATION</scope>
</reference>
<name>A0ABM3T399_BALAC</name>
<evidence type="ECO:0000256" key="1">
    <source>
        <dbReference type="SAM" id="MobiDB-lite"/>
    </source>
</evidence>
<dbReference type="RefSeq" id="XP_057396566.1">
    <property type="nucleotide sequence ID" value="XM_057540583.1"/>
</dbReference>
<accession>A0ABM3T399</accession>
<feature type="compositionally biased region" description="Polar residues" evidence="1">
    <location>
        <begin position="66"/>
        <end position="78"/>
    </location>
</feature>
<sequence length="189" mass="19995">MVAWGSTWGKQRPGTDQDPGGEYGPSGPRLAAGKGSWAARGGGWDRGHPPSSRRCSCYRRHRHQRTQASPRPQRSSGALTEEGTVKAGRGGEAELCGHRLTGAAEGAHPGRPTPSAPSPGASSSGPLSKSSDISETVSPSTKTRIINSLLPHRGVKIRKQGNRISRAQKKQRSALLVGGSQHWSYTFTA</sequence>
<proteinExistence type="predicted"/>
<protein>
    <submittedName>
        <fullName evidence="3">Uncharacterized protein LOC130707238 isoform X1</fullName>
    </submittedName>
</protein>